<keyword evidence="2" id="KW-1185">Reference proteome</keyword>
<organism evidence="1 2">
    <name type="scientific">Enterococcus phage 9184</name>
    <dbReference type="NCBI Taxonomy" id="2763103"/>
    <lineage>
        <taxon>Viruses</taxon>
        <taxon>Duplodnaviria</taxon>
        <taxon>Heunggongvirae</taxon>
        <taxon>Uroviricota</taxon>
        <taxon>Caudoviricetes</taxon>
        <taxon>Thiercelinvirus</taxon>
        <taxon>Thiercelinvirus v9184</taxon>
    </lineage>
</organism>
<protein>
    <submittedName>
        <fullName evidence="1">Uncharacterized protein</fullName>
    </submittedName>
</protein>
<evidence type="ECO:0000313" key="2">
    <source>
        <dbReference type="Proteomes" id="UP000593991"/>
    </source>
</evidence>
<accession>A0A7L8ZJG7</accession>
<gene>
    <name evidence="1" type="ORF">phi9184_ORF052</name>
</gene>
<dbReference type="EMBL" id="MT939242">
    <property type="protein sequence ID" value="QOI68871.1"/>
    <property type="molecule type" value="Genomic_DNA"/>
</dbReference>
<proteinExistence type="predicted"/>
<dbReference type="Proteomes" id="UP000593991">
    <property type="component" value="Segment"/>
</dbReference>
<evidence type="ECO:0000313" key="1">
    <source>
        <dbReference type="EMBL" id="QOI68871.1"/>
    </source>
</evidence>
<name>A0A7L8ZJG7_9CAUD</name>
<sequence length="71" mass="8038">MNYNKIIETSWQDGISVDVLEQEDLVTITIVEDGEQTSIDLTEKELRLLKARLTEAINIVTMNKSERGASK</sequence>
<reference evidence="1 2" key="1">
    <citation type="submission" date="2020-08" db="EMBL/GenBank/DDBJ databases">
        <authorList>
            <person name="Canfield G.S."/>
            <person name="Duerkop B.A."/>
        </authorList>
    </citation>
    <scope>NUCLEOTIDE SEQUENCE [LARGE SCALE GENOMIC DNA]</scope>
</reference>